<keyword evidence="4" id="KW-0624">Polysaccharide degradation</keyword>
<evidence type="ECO:0000256" key="5">
    <source>
        <dbReference type="ARBA" id="ARBA00023295"/>
    </source>
</evidence>
<dbReference type="GO" id="GO:0006032">
    <property type="term" value="P:chitin catabolic process"/>
    <property type="evidence" value="ECO:0007669"/>
    <property type="project" value="UniProtKB-KW"/>
</dbReference>
<dbReference type="GO" id="GO:0008843">
    <property type="term" value="F:endochitinase activity"/>
    <property type="evidence" value="ECO:0007669"/>
    <property type="project" value="UniProtKB-EC"/>
</dbReference>
<name>A0AAU7CDF5_9BACT</name>
<dbReference type="Gene3D" id="3.20.20.80">
    <property type="entry name" value="Glycosidases"/>
    <property type="match status" value="1"/>
</dbReference>
<evidence type="ECO:0000259" key="9">
    <source>
        <dbReference type="PROSITE" id="PS51910"/>
    </source>
</evidence>
<dbReference type="InterPro" id="IPR001579">
    <property type="entry name" value="Glyco_hydro_18_chit_AS"/>
</dbReference>
<dbReference type="AlphaFoldDB" id="A0AAU7CDF5"/>
<feature type="chain" id="PRO_5043761518" description="chitinase" evidence="8">
    <location>
        <begin position="28"/>
        <end position="377"/>
    </location>
</feature>
<dbReference type="Pfam" id="PF00704">
    <property type="entry name" value="Glyco_hydro_18"/>
    <property type="match status" value="1"/>
</dbReference>
<proteinExistence type="inferred from homology"/>
<dbReference type="RefSeq" id="WP_406695887.1">
    <property type="nucleotide sequence ID" value="NZ_CP155447.1"/>
</dbReference>
<dbReference type="SMART" id="SM00636">
    <property type="entry name" value="Glyco_18"/>
    <property type="match status" value="1"/>
</dbReference>
<evidence type="ECO:0000256" key="8">
    <source>
        <dbReference type="SAM" id="SignalP"/>
    </source>
</evidence>
<accession>A0AAU7CDF5</accession>
<evidence type="ECO:0000256" key="1">
    <source>
        <dbReference type="ARBA" id="ARBA00000822"/>
    </source>
</evidence>
<reference evidence="10" key="1">
    <citation type="submission" date="2024-05" db="EMBL/GenBank/DDBJ databases">
        <title>Planctomycetes of the genus Singulisphaera possess chitinolytic capabilities.</title>
        <authorList>
            <person name="Ivanova A."/>
        </authorList>
    </citation>
    <scope>NUCLEOTIDE SEQUENCE</scope>
    <source>
        <strain evidence="10">Ch08T</strain>
    </source>
</reference>
<feature type="signal peptide" evidence="8">
    <location>
        <begin position="1"/>
        <end position="27"/>
    </location>
</feature>
<dbReference type="EMBL" id="CP155447">
    <property type="protein sequence ID" value="XBH03150.1"/>
    <property type="molecule type" value="Genomic_DNA"/>
</dbReference>
<dbReference type="PROSITE" id="PS51910">
    <property type="entry name" value="GH18_2"/>
    <property type="match status" value="1"/>
</dbReference>
<comment type="catalytic activity">
    <reaction evidence="1">
        <text>Random endo-hydrolysis of N-acetyl-beta-D-glucosaminide (1-&gt;4)-beta-linkages in chitin and chitodextrins.</text>
        <dbReference type="EC" id="3.2.1.14"/>
    </reaction>
</comment>
<organism evidence="10">
    <name type="scientific">Singulisphaera sp. Ch08</name>
    <dbReference type="NCBI Taxonomy" id="3120278"/>
    <lineage>
        <taxon>Bacteria</taxon>
        <taxon>Pseudomonadati</taxon>
        <taxon>Planctomycetota</taxon>
        <taxon>Planctomycetia</taxon>
        <taxon>Isosphaerales</taxon>
        <taxon>Isosphaeraceae</taxon>
        <taxon>Singulisphaera</taxon>
    </lineage>
</organism>
<comment type="similarity">
    <text evidence="7">Belongs to the glycosyl hydrolase 18 family.</text>
</comment>
<dbReference type="PANTHER" id="PTHR11177">
    <property type="entry name" value="CHITINASE"/>
    <property type="match status" value="1"/>
</dbReference>
<protein>
    <recommendedName>
        <fullName evidence="2">chitinase</fullName>
        <ecNumber evidence="2">3.2.1.14</ecNumber>
    </recommendedName>
</protein>
<dbReference type="PROSITE" id="PS01095">
    <property type="entry name" value="GH18_1"/>
    <property type="match status" value="1"/>
</dbReference>
<dbReference type="EC" id="3.2.1.14" evidence="2"/>
<keyword evidence="4" id="KW-0119">Carbohydrate metabolism</keyword>
<evidence type="ECO:0000256" key="3">
    <source>
        <dbReference type="ARBA" id="ARBA00022801"/>
    </source>
</evidence>
<dbReference type="InterPro" id="IPR017853">
    <property type="entry name" value="GH"/>
</dbReference>
<dbReference type="InterPro" id="IPR001223">
    <property type="entry name" value="Glyco_hydro18_cat"/>
</dbReference>
<evidence type="ECO:0000256" key="4">
    <source>
        <dbReference type="ARBA" id="ARBA00023024"/>
    </source>
</evidence>
<dbReference type="GO" id="GO:0005975">
    <property type="term" value="P:carbohydrate metabolic process"/>
    <property type="evidence" value="ECO:0007669"/>
    <property type="project" value="InterPro"/>
</dbReference>
<dbReference type="InterPro" id="IPR011583">
    <property type="entry name" value="Chitinase_II/V-like_cat"/>
</dbReference>
<keyword evidence="8" id="KW-0732">Signal</keyword>
<gene>
    <name evidence="10" type="ORF">V5E97_33315</name>
</gene>
<evidence type="ECO:0000256" key="7">
    <source>
        <dbReference type="RuleBase" id="RU004453"/>
    </source>
</evidence>
<dbReference type="Gene3D" id="3.10.50.10">
    <property type="match status" value="1"/>
</dbReference>
<keyword evidence="3 6" id="KW-0378">Hydrolase</keyword>
<feature type="domain" description="GH18" evidence="9">
    <location>
        <begin position="23"/>
        <end position="371"/>
    </location>
</feature>
<evidence type="ECO:0000256" key="6">
    <source>
        <dbReference type="RuleBase" id="RU000489"/>
    </source>
</evidence>
<dbReference type="PANTHER" id="PTHR11177:SF317">
    <property type="entry name" value="CHITINASE 12-RELATED"/>
    <property type="match status" value="1"/>
</dbReference>
<dbReference type="InterPro" id="IPR029070">
    <property type="entry name" value="Chitinase_insertion_sf"/>
</dbReference>
<dbReference type="GO" id="GO:0008061">
    <property type="term" value="F:chitin binding"/>
    <property type="evidence" value="ECO:0007669"/>
    <property type="project" value="InterPro"/>
</dbReference>
<dbReference type="InterPro" id="IPR050314">
    <property type="entry name" value="Glycosyl_Hydrlase_18"/>
</dbReference>
<keyword evidence="5 6" id="KW-0326">Glycosidase</keyword>
<evidence type="ECO:0000313" key="10">
    <source>
        <dbReference type="EMBL" id="XBH03150.1"/>
    </source>
</evidence>
<dbReference type="SUPFAM" id="SSF51445">
    <property type="entry name" value="(Trans)glycosidases"/>
    <property type="match status" value="1"/>
</dbReference>
<sequence>MKHFLTRRSLLWAAVLAGFSSPAATLAAPDQNPTDKVFVGYLFGQPRNINFGLYTHLCHAFVTADAEGNLNRSRSVPNRDLINDAHKAGVKVLVSLGGWGWDDQFAAIVSKPEAEERYAKAVMDLVEKSNYDGIDFDWEYPDNKQEVVGFERLSRRFRKDLDAIGARNGRSMLLTMAATSHPGTLRWLDKTFLLETMDWVNVMTYDFTGDWTNYAGHHSPLYASSKQPKGNSHSTESTMKYLVEERGLPANRLAVGVPLYGRGFAVSEPYASTKGIAKNRIPQGEYSNLHKLLNAQGWTRHWDDETKNPWLFAPDRSMVMGYDDAESIAIKTDWLLKQGFRGIFFWQIAGDRLPDGSNPLQEAARKKWAAGARPSGK</sequence>
<dbReference type="SUPFAM" id="SSF54556">
    <property type="entry name" value="Chitinase insertion domain"/>
    <property type="match status" value="1"/>
</dbReference>
<keyword evidence="4" id="KW-0146">Chitin degradation</keyword>
<evidence type="ECO:0000256" key="2">
    <source>
        <dbReference type="ARBA" id="ARBA00012729"/>
    </source>
</evidence>